<name>A0A7J8GKN2_MOLMO</name>
<keyword evidence="3" id="KW-1185">Reference proteome</keyword>
<dbReference type="InParanoid" id="A0A7J8GKN2"/>
<dbReference type="AlphaFoldDB" id="A0A7J8GKN2"/>
<feature type="region of interest" description="Disordered" evidence="1">
    <location>
        <begin position="16"/>
        <end position="36"/>
    </location>
</feature>
<evidence type="ECO:0000256" key="1">
    <source>
        <dbReference type="SAM" id="MobiDB-lite"/>
    </source>
</evidence>
<gene>
    <name evidence="2" type="ORF">HJG59_011408</name>
</gene>
<evidence type="ECO:0000313" key="2">
    <source>
        <dbReference type="EMBL" id="KAF6460490.1"/>
    </source>
</evidence>
<sequence length="130" mass="14527">MFRPVSDLLTCLPASSCTDRDSPSRTQRRVSSGPRLPTHFLKWTDWPPELLHLAQVALPRPRGAPSLFLDTQRWGEGSGTFRNWQRASAMQSPSPPGHGLNVEQGLPPMPQVCPECSIPRSVMTSFQLRH</sequence>
<proteinExistence type="predicted"/>
<dbReference type="Proteomes" id="UP000550707">
    <property type="component" value="Unassembled WGS sequence"/>
</dbReference>
<dbReference type="EMBL" id="JACASF010000009">
    <property type="protein sequence ID" value="KAF6460490.1"/>
    <property type="molecule type" value="Genomic_DNA"/>
</dbReference>
<evidence type="ECO:0000313" key="3">
    <source>
        <dbReference type="Proteomes" id="UP000550707"/>
    </source>
</evidence>
<accession>A0A7J8GKN2</accession>
<comment type="caution">
    <text evidence="2">The sequence shown here is derived from an EMBL/GenBank/DDBJ whole genome shotgun (WGS) entry which is preliminary data.</text>
</comment>
<protein>
    <submittedName>
        <fullName evidence="2">Uncharacterized protein</fullName>
    </submittedName>
</protein>
<reference evidence="2 3" key="1">
    <citation type="journal article" date="2020" name="Nature">
        <title>Six reference-quality genomes reveal evolution of bat adaptations.</title>
        <authorList>
            <person name="Jebb D."/>
            <person name="Huang Z."/>
            <person name="Pippel M."/>
            <person name="Hughes G.M."/>
            <person name="Lavrichenko K."/>
            <person name="Devanna P."/>
            <person name="Winkler S."/>
            <person name="Jermiin L.S."/>
            <person name="Skirmuntt E.C."/>
            <person name="Katzourakis A."/>
            <person name="Burkitt-Gray L."/>
            <person name="Ray D.A."/>
            <person name="Sullivan K.A.M."/>
            <person name="Roscito J.G."/>
            <person name="Kirilenko B.M."/>
            <person name="Davalos L.M."/>
            <person name="Corthals A.P."/>
            <person name="Power M.L."/>
            <person name="Jones G."/>
            <person name="Ransome R.D."/>
            <person name="Dechmann D.K.N."/>
            <person name="Locatelli A.G."/>
            <person name="Puechmaille S.J."/>
            <person name="Fedrigo O."/>
            <person name="Jarvis E.D."/>
            <person name="Hiller M."/>
            <person name="Vernes S.C."/>
            <person name="Myers E.W."/>
            <person name="Teeling E.C."/>
        </authorList>
    </citation>
    <scope>NUCLEOTIDE SEQUENCE [LARGE SCALE GENOMIC DNA]</scope>
    <source>
        <strain evidence="2">MMolMol1</strain>
        <tissue evidence="2">Muscle</tissue>
    </source>
</reference>
<organism evidence="2 3">
    <name type="scientific">Molossus molossus</name>
    <name type="common">Pallas' mastiff bat</name>
    <name type="synonym">Vespertilio molossus</name>
    <dbReference type="NCBI Taxonomy" id="27622"/>
    <lineage>
        <taxon>Eukaryota</taxon>
        <taxon>Metazoa</taxon>
        <taxon>Chordata</taxon>
        <taxon>Craniata</taxon>
        <taxon>Vertebrata</taxon>
        <taxon>Euteleostomi</taxon>
        <taxon>Mammalia</taxon>
        <taxon>Eutheria</taxon>
        <taxon>Laurasiatheria</taxon>
        <taxon>Chiroptera</taxon>
        <taxon>Yangochiroptera</taxon>
        <taxon>Molossidae</taxon>
        <taxon>Molossus</taxon>
    </lineage>
</organism>